<dbReference type="PROSITE" id="PS51257">
    <property type="entry name" value="PROKAR_LIPOPROTEIN"/>
    <property type="match status" value="1"/>
</dbReference>
<evidence type="ECO:0000313" key="3">
    <source>
        <dbReference type="Proteomes" id="UP000193144"/>
    </source>
</evidence>
<dbReference type="EMBL" id="MCFA01000037">
    <property type="protein sequence ID" value="ORY13887.1"/>
    <property type="molecule type" value="Genomic_DNA"/>
</dbReference>
<keyword evidence="3" id="KW-1185">Reference proteome</keyword>
<protein>
    <submittedName>
        <fullName evidence="2">Uncharacterized protein</fullName>
    </submittedName>
</protein>
<feature type="transmembrane region" description="Helical" evidence="1">
    <location>
        <begin position="6"/>
        <end position="27"/>
    </location>
</feature>
<dbReference type="AlphaFoldDB" id="A0A1Y1ZUZ4"/>
<organism evidence="2 3">
    <name type="scientific">Clohesyomyces aquaticus</name>
    <dbReference type="NCBI Taxonomy" id="1231657"/>
    <lineage>
        <taxon>Eukaryota</taxon>
        <taxon>Fungi</taxon>
        <taxon>Dikarya</taxon>
        <taxon>Ascomycota</taxon>
        <taxon>Pezizomycotina</taxon>
        <taxon>Dothideomycetes</taxon>
        <taxon>Pleosporomycetidae</taxon>
        <taxon>Pleosporales</taxon>
        <taxon>Lindgomycetaceae</taxon>
        <taxon>Clohesyomyces</taxon>
    </lineage>
</organism>
<reference evidence="2 3" key="1">
    <citation type="submission" date="2016-07" db="EMBL/GenBank/DDBJ databases">
        <title>Pervasive Adenine N6-methylation of Active Genes in Fungi.</title>
        <authorList>
            <consortium name="DOE Joint Genome Institute"/>
            <person name="Mondo S.J."/>
            <person name="Dannebaum R.O."/>
            <person name="Kuo R.C."/>
            <person name="Labutti K."/>
            <person name="Haridas S."/>
            <person name="Kuo A."/>
            <person name="Salamov A."/>
            <person name="Ahrendt S.R."/>
            <person name="Lipzen A."/>
            <person name="Sullivan W."/>
            <person name="Andreopoulos W.B."/>
            <person name="Clum A."/>
            <person name="Lindquist E."/>
            <person name="Daum C."/>
            <person name="Ramamoorthy G.K."/>
            <person name="Gryganskyi A."/>
            <person name="Culley D."/>
            <person name="Magnuson J.K."/>
            <person name="James T.Y."/>
            <person name="O'Malley M.A."/>
            <person name="Stajich J.E."/>
            <person name="Spatafora J.W."/>
            <person name="Visel A."/>
            <person name="Grigoriev I.V."/>
        </authorList>
    </citation>
    <scope>NUCLEOTIDE SEQUENCE [LARGE SCALE GENOMIC DNA]</scope>
    <source>
        <strain evidence="2 3">CBS 115471</strain>
    </source>
</reference>
<comment type="caution">
    <text evidence="2">The sequence shown here is derived from an EMBL/GenBank/DDBJ whole genome shotgun (WGS) entry which is preliminary data.</text>
</comment>
<evidence type="ECO:0000313" key="2">
    <source>
        <dbReference type="EMBL" id="ORY13887.1"/>
    </source>
</evidence>
<name>A0A1Y1ZUZ4_9PLEO</name>
<accession>A0A1Y1ZUZ4</accession>
<keyword evidence="1" id="KW-1133">Transmembrane helix</keyword>
<keyword evidence="1" id="KW-0472">Membrane</keyword>
<sequence>MDGKGGTFTSLSFSCLMGLLIVSFLSFPQFLLRFCLSHLSISSPILHSVVSIASHLSFQLYEHSLGAHLPYLRISPKSNYFPEPRAILNLQGIVETCPPKETDWNPNGMYVPSIDFRDLSTIPALPNIIHPGVQVLTSTCLVFSPFDGSLSVKCACIEARCAVFPMSSMSVTCPLDNAFRNLAGELKTL</sequence>
<evidence type="ECO:0000256" key="1">
    <source>
        <dbReference type="SAM" id="Phobius"/>
    </source>
</evidence>
<keyword evidence="1" id="KW-0812">Transmembrane</keyword>
<dbReference type="Proteomes" id="UP000193144">
    <property type="component" value="Unassembled WGS sequence"/>
</dbReference>
<proteinExistence type="predicted"/>
<gene>
    <name evidence="2" type="ORF">BCR34DRAFT_248982</name>
</gene>